<evidence type="ECO:0000256" key="1">
    <source>
        <dbReference type="SAM" id="SignalP"/>
    </source>
</evidence>
<comment type="caution">
    <text evidence="3">The sequence shown here is derived from an EMBL/GenBank/DDBJ whole genome shotgun (WGS) entry which is preliminary data.</text>
</comment>
<accession>A0AAV7JZF3</accession>
<dbReference type="EMBL" id="JAKMXF010000222">
    <property type="protein sequence ID" value="KAI6654373.1"/>
    <property type="molecule type" value="Genomic_DNA"/>
</dbReference>
<dbReference type="Proteomes" id="UP001165289">
    <property type="component" value="Unassembled WGS sequence"/>
</dbReference>
<dbReference type="InterPro" id="IPR002035">
    <property type="entry name" value="VWF_A"/>
</dbReference>
<evidence type="ECO:0000313" key="3">
    <source>
        <dbReference type="EMBL" id="KAI6654373.1"/>
    </source>
</evidence>
<sequence>MFKISLIVQLVTLLLLQGIGVYASPFSQFTTSTTSNCSTNEVNSCVDLVFLINLDSSLNVDLPQLLDLASKLPATGYNCNHRYGITVYGSTTPTTIAYISGTSYFGDVTQFNSVLSSYLSPGTASTGATTFESINSIVENYAFRDGVDREIVLIASELLSETTSSVINSYENILLTLLQNEITLSVITRGIEYFTSASRVTRLIGMNFHSNVGLGQFSYTTTCTSDPYQTTTTHYEIQTGYEMNYKSYVELAWNTNGSSYDLSYFDDSSTYCSSHASQVFYDGTIQVVCVPKGDSYSYSLESSNTYYTMWSDIQSEDVSNCVDMVILLDRTGSMNSYFDSIHNLSSQLPEAGNNCDNRYGLTLFHDVVEIVNLTSSFWGTPTQLSNAFGFARVGIDEDGYLGISRIIESYTFRSYVKKHIVLFTDEPRRIVDSSLTKSSTKSLLESNEITFSIVSETEDFYYDLSSTQIEYLDAVVQYSNDMIGFIGSSSLPINVDAYNPAYLTIHDNAQHEDYVELAWSTDGVAYNIDFYRSSFYYDRNSAIFNTLMFSYESMPREYYLTSISSSIVGVRNNAIHYSFACKTNSVDNTSISLILNGVWHTNNDSSEISITAEVWTTTPGEYNFICTANNSIMGSSWLGSFTIPDLSDSPFSIFAPNYVPENSGITCDSYDLTSCIDLVFIIDFDIISTYSSLSRISAFIGSLGQSNCVNRYGLTVFGSSNGVSIINITSSSQFGSASELQNALNTNLYSGLVLASSDAYAAIDVAIKNYQFRSDVQKKFVLITDRSQASDSNYIYENMLHYILLNDVILSVFTSADIYTTSLQDRLIGMSGSNRIGYGNYSYCSLSPDSISTVFNAQYTINNVNKHYEYVELAWTTGGASYDLSYFDSVQFCSGIIVEVFSFATLAETPCEFNGEIYSYSSKAEFSYYTEWNDIISRQNSSCVDMVFVVDRTGSMSSYYSAINNLANNLPTSGDSCQNQFGLVIFHDSVTMINVGTGQWGTPSELYAALLTFSTSGLDEDGLQAIDYVIDQYTFRNNVVKHIVLFGDEARSIIDSSITNETVFQKLNSSGIILSVVTDADSFYSLEPDLLLAGVLLSDTLIGFGSDDDDDQIDSYSPSTYNILDDDVHTNYVQLAWKTGGVAYDLSFFGTLNYIETSTAFNRLMFSYGANSNFSLPQEFNPVEIINIDVYTNTTTDNIEYKFICEANPSPDLSMRLLIDGELYINSASSISVIIPLSHLAVGKYYFVCVANNSQGIDSKIAEYNIVDQPIYPFLQFGPDFNPNSQDSCNTFVASECADLVFILSMTQLMSIEIDYIMNLSSSLSASTNNCNNRYGLTLYGLSTGSIVVNVSLNSIFGTAQELRTAIDQNEFIESIVGAGIQDGYMGIHDVIEQYKFRDGVMRRILLFTNEARQTTTSSSQYNYEDTLLLLLKNNISLSVVSNGAEYTTELSQERLIGIIYNNRIGFGLYNETDCTNPLELVQDAQYSVTDRDVYVSYNELGWSTGGAVLDINYFQSSTYCPELLLEAVTLAVFLDATCEGLTYTYENRTDDGSYIIWDDINPQSFSNCVDMIFIVDRSGSMDNYYPSIINLASNLPTNGESCVNRYGLTLFEGYSTVQYIGGGNTNLFGTPTELAAAFSFVQSGRDEDGLLAINDVIDNYSFRSDVQKHVVLFTDEVYSCLVFVHLPKHIH</sequence>
<keyword evidence="4" id="KW-1185">Reference proteome</keyword>
<keyword evidence="1" id="KW-0732">Signal</keyword>
<dbReference type="InterPro" id="IPR036465">
    <property type="entry name" value="vWFA_dom_sf"/>
</dbReference>
<name>A0AAV7JZF3_9METZ</name>
<dbReference type="Gene3D" id="3.40.50.410">
    <property type="entry name" value="von Willebrand factor, type A domain"/>
    <property type="match status" value="3"/>
</dbReference>
<evidence type="ECO:0000313" key="4">
    <source>
        <dbReference type="Proteomes" id="UP001165289"/>
    </source>
</evidence>
<evidence type="ECO:0000259" key="2">
    <source>
        <dbReference type="SMART" id="SM00327"/>
    </source>
</evidence>
<dbReference type="CDD" id="cd00198">
    <property type="entry name" value="vWFA"/>
    <property type="match status" value="1"/>
</dbReference>
<proteinExistence type="predicted"/>
<feature type="domain" description="VWFA" evidence="2">
    <location>
        <begin position="321"/>
        <end position="491"/>
    </location>
</feature>
<feature type="signal peptide" evidence="1">
    <location>
        <begin position="1"/>
        <end position="23"/>
    </location>
</feature>
<reference evidence="3 4" key="1">
    <citation type="journal article" date="2023" name="BMC Biol.">
        <title>The compact genome of the sponge Oopsacas minuta (Hexactinellida) is lacking key metazoan core genes.</title>
        <authorList>
            <person name="Santini S."/>
            <person name="Schenkelaars Q."/>
            <person name="Jourda C."/>
            <person name="Duchesne M."/>
            <person name="Belahbib H."/>
            <person name="Rocher C."/>
            <person name="Selva M."/>
            <person name="Riesgo A."/>
            <person name="Vervoort M."/>
            <person name="Leys S.P."/>
            <person name="Kodjabachian L."/>
            <person name="Le Bivic A."/>
            <person name="Borchiellini C."/>
            <person name="Claverie J.M."/>
            <person name="Renard E."/>
        </authorList>
    </citation>
    <scope>NUCLEOTIDE SEQUENCE [LARGE SCALE GENOMIC DNA]</scope>
    <source>
        <strain evidence="3">SPO-2</strain>
    </source>
</reference>
<protein>
    <recommendedName>
        <fullName evidence="2">VWFA domain-containing protein</fullName>
    </recommendedName>
</protein>
<feature type="domain" description="VWFA" evidence="2">
    <location>
        <begin position="943"/>
        <end position="1117"/>
    </location>
</feature>
<feature type="chain" id="PRO_5043877095" description="VWFA domain-containing protein" evidence="1">
    <location>
        <begin position="24"/>
        <end position="1692"/>
    </location>
</feature>
<organism evidence="3 4">
    <name type="scientific">Oopsacas minuta</name>
    <dbReference type="NCBI Taxonomy" id="111878"/>
    <lineage>
        <taxon>Eukaryota</taxon>
        <taxon>Metazoa</taxon>
        <taxon>Porifera</taxon>
        <taxon>Hexactinellida</taxon>
        <taxon>Hexasterophora</taxon>
        <taxon>Lyssacinosida</taxon>
        <taxon>Leucopsacidae</taxon>
        <taxon>Oopsacas</taxon>
    </lineage>
</organism>
<dbReference type="SMART" id="SM00327">
    <property type="entry name" value="VWA"/>
    <property type="match status" value="2"/>
</dbReference>
<dbReference type="SUPFAM" id="SSF53300">
    <property type="entry name" value="vWA-like"/>
    <property type="match status" value="5"/>
</dbReference>
<gene>
    <name evidence="3" type="ORF">LOD99_770</name>
</gene>